<dbReference type="AlphaFoldDB" id="A0A0S4LZY1"/>
<feature type="transmembrane region" description="Helical" evidence="1">
    <location>
        <begin position="106"/>
        <end position="123"/>
    </location>
</feature>
<proteinExistence type="predicted"/>
<organism evidence="2 3">
    <name type="scientific">Candidatus Ichthyocystis hellenicum</name>
    <dbReference type="NCBI Taxonomy" id="1561003"/>
    <lineage>
        <taxon>Bacteria</taxon>
        <taxon>Pseudomonadati</taxon>
        <taxon>Pseudomonadota</taxon>
        <taxon>Betaproteobacteria</taxon>
        <taxon>Burkholderiales</taxon>
        <taxon>Candidatus Ichthyocystis</taxon>
    </lineage>
</organism>
<keyword evidence="1" id="KW-0472">Membrane</keyword>
<accession>A0A0S4LZY1</accession>
<feature type="transmembrane region" description="Helical" evidence="1">
    <location>
        <begin position="81"/>
        <end position="100"/>
    </location>
</feature>
<dbReference type="RefSeq" id="WP_092490427.1">
    <property type="nucleotide sequence ID" value="NZ_LN906597.1"/>
</dbReference>
<keyword evidence="3" id="KW-1185">Reference proteome</keyword>
<protein>
    <submittedName>
        <fullName evidence="2">Putative membrane protein</fullName>
    </submittedName>
</protein>
<evidence type="ECO:0000313" key="3">
    <source>
        <dbReference type="Proteomes" id="UP000198651"/>
    </source>
</evidence>
<keyword evidence="1" id="KW-1133">Transmembrane helix</keyword>
<name>A0A0S4LZY1_9BURK</name>
<sequence>MAQMSGLIGYGSYNQSRILSSPDSDDTELIEVVCETPQDFTTTSSILLKGTECNALIKNNRRSILHNVNCVPRSRNIVSKIFLAASVSYTALHTIMALTGENYSKPYILLLLFAAICFVLIEPKRLRT</sequence>
<gene>
    <name evidence="2" type="ORF">Ark11_0254</name>
</gene>
<evidence type="ECO:0000256" key="1">
    <source>
        <dbReference type="SAM" id="Phobius"/>
    </source>
</evidence>
<evidence type="ECO:0000313" key="2">
    <source>
        <dbReference type="EMBL" id="CUT17111.1"/>
    </source>
</evidence>
<keyword evidence="1" id="KW-0812">Transmembrane</keyword>
<reference evidence="3" key="1">
    <citation type="submission" date="2015-11" db="EMBL/GenBank/DDBJ databases">
        <authorList>
            <person name="Seth-Smith H.M.B."/>
        </authorList>
    </citation>
    <scope>NUCLEOTIDE SEQUENCE [LARGE SCALE GENOMIC DNA]</scope>
    <source>
        <strain evidence="3">2013Ark11</strain>
    </source>
</reference>
<dbReference type="EMBL" id="LN906597">
    <property type="protein sequence ID" value="CUT17111.1"/>
    <property type="molecule type" value="Genomic_DNA"/>
</dbReference>
<dbReference type="Proteomes" id="UP000198651">
    <property type="component" value="Chromosome I"/>
</dbReference>